<dbReference type="PROSITE" id="PS51387">
    <property type="entry name" value="FAD_PCMH"/>
    <property type="match status" value="1"/>
</dbReference>
<keyword evidence="2" id="KW-0285">Flavoprotein</keyword>
<name>M7TIM8_EUTLA</name>
<reference evidence="7" key="1">
    <citation type="journal article" date="2013" name="Genome Announc.">
        <title>Draft genome sequence of the grapevine dieback fungus Eutypa lata UCR-EL1.</title>
        <authorList>
            <person name="Blanco-Ulate B."/>
            <person name="Rolshausen P.E."/>
            <person name="Cantu D."/>
        </authorList>
    </citation>
    <scope>NUCLEOTIDE SEQUENCE [LARGE SCALE GENOMIC DNA]</scope>
    <source>
        <strain evidence="7">UCR-EL1</strain>
    </source>
</reference>
<dbReference type="InterPro" id="IPR006094">
    <property type="entry name" value="Oxid_FAD_bind_N"/>
</dbReference>
<dbReference type="InterPro" id="IPR050416">
    <property type="entry name" value="FAD-linked_Oxidoreductase"/>
</dbReference>
<evidence type="ECO:0000256" key="2">
    <source>
        <dbReference type="ARBA" id="ARBA00022630"/>
    </source>
</evidence>
<evidence type="ECO:0000256" key="3">
    <source>
        <dbReference type="ARBA" id="ARBA00022827"/>
    </source>
</evidence>
<keyword evidence="4" id="KW-0560">Oxidoreductase</keyword>
<dbReference type="InterPro" id="IPR016169">
    <property type="entry name" value="FAD-bd_PCMH_sub2"/>
</dbReference>
<dbReference type="AlphaFoldDB" id="M7TIM8"/>
<dbReference type="SUPFAM" id="SSF56176">
    <property type="entry name" value="FAD-binding/transporter-associated domain-like"/>
    <property type="match status" value="1"/>
</dbReference>
<dbReference type="PANTHER" id="PTHR42973">
    <property type="entry name" value="BINDING OXIDOREDUCTASE, PUTATIVE (AFU_ORTHOLOGUE AFUA_1G17690)-RELATED"/>
    <property type="match status" value="1"/>
</dbReference>
<evidence type="ECO:0000256" key="1">
    <source>
        <dbReference type="ARBA" id="ARBA00005466"/>
    </source>
</evidence>
<dbReference type="GO" id="GO:0016491">
    <property type="term" value="F:oxidoreductase activity"/>
    <property type="evidence" value="ECO:0007669"/>
    <property type="project" value="UniProtKB-KW"/>
</dbReference>
<dbReference type="Pfam" id="PF01565">
    <property type="entry name" value="FAD_binding_4"/>
    <property type="match status" value="1"/>
</dbReference>
<proteinExistence type="inferred from homology"/>
<dbReference type="OrthoDB" id="2151789at2759"/>
<dbReference type="STRING" id="1287681.M7TIM8"/>
<evidence type="ECO:0000259" key="5">
    <source>
        <dbReference type="PROSITE" id="PS51387"/>
    </source>
</evidence>
<feature type="domain" description="FAD-binding PCMH-type" evidence="5">
    <location>
        <begin position="41"/>
        <end position="212"/>
    </location>
</feature>
<comment type="similarity">
    <text evidence="1">Belongs to the oxygen-dependent FAD-linked oxidoreductase family.</text>
</comment>
<dbReference type="InterPro" id="IPR036318">
    <property type="entry name" value="FAD-bd_PCMH-like_sf"/>
</dbReference>
<dbReference type="EMBL" id="KB706616">
    <property type="protein sequence ID" value="EMR66580.1"/>
    <property type="molecule type" value="Genomic_DNA"/>
</dbReference>
<keyword evidence="3" id="KW-0274">FAD</keyword>
<dbReference type="Gene3D" id="3.30.465.10">
    <property type="match status" value="1"/>
</dbReference>
<dbReference type="eggNOG" id="KOG1231">
    <property type="taxonomic scope" value="Eukaryota"/>
</dbReference>
<sequence length="478" mass="51748">MPSAYPEQASCLIAAGLQGQLLLPQDPDYKARIESYWSNSSKLKPACILQPTSATEVSSAVSALAAAGQKFAVRSGGCNFWPSNNIDGGVTIDLGRMDSVVYQPEGETVSMGPGARWGQVYERLAKYERAVAGGREATVGVAGLILGGGNTLFTARYGFACDQVVEFEVVLADGRIVTANASSEYHDLYLALKGGANNFGIVTRFIVNAIPCGDLWGGGVLLPRNIFPAAADAIVDFTDNVTSDPDSNLICMVAHLQPNQPTVIAALYANIAGKEKPPIFDKWLAFPEMFKSYKRTTMTELMVTTEQATGYHGIWYTMSFKNDASIISKAAELHDGLVAKMQERISDGDFKTQCIFQPLPRSFAQRSIESGGNVLGIENHSHDGILWGAHVMVRTPELEVWASPHVRLFYEGVRDFAASRDGLLSWVTANYANPSQDVLQSYGKVNVERIRRAAAKYDPHGVFQTLCPGGFKISAVKG</sequence>
<dbReference type="HOGENOM" id="CLU_018354_1_1_1"/>
<accession>M7TIM8</accession>
<dbReference type="PANTHER" id="PTHR42973:SF53">
    <property type="entry name" value="FAD-BINDING PCMH-TYPE DOMAIN-CONTAINING PROTEIN-RELATED"/>
    <property type="match status" value="1"/>
</dbReference>
<dbReference type="Proteomes" id="UP000012174">
    <property type="component" value="Unassembled WGS sequence"/>
</dbReference>
<evidence type="ECO:0000256" key="4">
    <source>
        <dbReference type="ARBA" id="ARBA00023002"/>
    </source>
</evidence>
<dbReference type="InterPro" id="IPR016166">
    <property type="entry name" value="FAD-bd_PCMH"/>
</dbReference>
<evidence type="ECO:0000313" key="7">
    <source>
        <dbReference type="Proteomes" id="UP000012174"/>
    </source>
</evidence>
<dbReference type="KEGG" id="ela:UCREL1_6436"/>
<protein>
    <submittedName>
        <fullName evidence="6">Putative fad binding domain containing protein</fullName>
    </submittedName>
</protein>
<evidence type="ECO:0000313" key="6">
    <source>
        <dbReference type="EMBL" id="EMR66580.1"/>
    </source>
</evidence>
<dbReference type="GO" id="GO:0071949">
    <property type="term" value="F:FAD binding"/>
    <property type="evidence" value="ECO:0007669"/>
    <property type="project" value="InterPro"/>
</dbReference>
<keyword evidence="7" id="KW-1185">Reference proteome</keyword>
<gene>
    <name evidence="6" type="ORF">UCREL1_6436</name>
</gene>
<organism evidence="6 7">
    <name type="scientific">Eutypa lata (strain UCR-EL1)</name>
    <name type="common">Grapevine dieback disease fungus</name>
    <name type="synonym">Eutypa armeniacae</name>
    <dbReference type="NCBI Taxonomy" id="1287681"/>
    <lineage>
        <taxon>Eukaryota</taxon>
        <taxon>Fungi</taxon>
        <taxon>Dikarya</taxon>
        <taxon>Ascomycota</taxon>
        <taxon>Pezizomycotina</taxon>
        <taxon>Sordariomycetes</taxon>
        <taxon>Xylariomycetidae</taxon>
        <taxon>Xylariales</taxon>
        <taxon>Diatrypaceae</taxon>
        <taxon>Eutypa</taxon>
    </lineage>
</organism>